<keyword evidence="9" id="KW-0256">Endoplasmic reticulum</keyword>
<keyword evidence="7 15" id="KW-0547">Nucleotide-binding</keyword>
<evidence type="ECO:0000256" key="7">
    <source>
        <dbReference type="ARBA" id="ARBA00022741"/>
    </source>
</evidence>
<organism evidence="18 19">
    <name type="scientific">Coniosporium apollinis (strain CBS 100218)</name>
    <name type="common">Rock-inhabiting black yeast</name>
    <dbReference type="NCBI Taxonomy" id="1168221"/>
    <lineage>
        <taxon>Eukaryota</taxon>
        <taxon>Fungi</taxon>
        <taxon>Dikarya</taxon>
        <taxon>Ascomycota</taxon>
        <taxon>Pezizomycotina</taxon>
        <taxon>Dothideomycetes</taxon>
        <taxon>Dothideomycetes incertae sedis</taxon>
        <taxon>Coniosporium</taxon>
    </lineage>
</organism>
<dbReference type="FunFam" id="3.90.640.10:FF:000002">
    <property type="entry name" value="Heat shock 70 kDa"/>
    <property type="match status" value="1"/>
</dbReference>
<sequence length="677" mass="73998">MAPRSSTAGSSRFAWSTVFYLLLVLLAPMVLLGSTARAEDQTTMNNNSQIQGPVIGIDLGTTYSCVGVMKNGKVEILVNDQGNRITPSWVAFTDDERLVGDAAKNQYASNPHRTIFDVKRLIGHKFNDQTVQADIKHFPFSVVNKDSQPRIKVDVKNQETTFTPEEISAMVLGKMKEVAESYLGEKVTNAVVTVPAYFNDAQRAATKDAGTIAGLNVLRVVNEPTAAALAYGLDKQDQSERNIVVYDLGGGTFDVSILTVDEGVFEVLATAGDTHLGGEDFDQRVIQHFTKKYNKEHNTDVTKNAKTMGKLKREVEKAKRTLSSQMSTKIEIESFHDGNDLSETLTRAKFEELNSDLFKKTLKPVQQVLDDAKLKKSDIDDIILVGGSTRIPKVQAMLEEFFGKKARKDVNPDEAVAYGAAVQGGILAGEETVGGVVLMDVNPLTLGIETTGGIMTTLIKRGTTIPTRKSQIFSTAADNQPVVLIQVYEGERTQTKHNNLLGKFELTNIPPAPRGVPQIEVAFELDANGILKVSAADKGTGKTESITITNDKGRLTAEEIERMVEEAEKYADEDKAHRELIEARNGLENYAYSLKNQVNDEEGLGGKIDEDDKETLMEAVKEAQDWLESHGAEATTEDFNEQKEKLSNVAYPITSKLYSGGAGAGAGDDEPDVHDEL</sequence>
<dbReference type="GO" id="GO:0016787">
    <property type="term" value="F:hydrolase activity"/>
    <property type="evidence" value="ECO:0007669"/>
    <property type="project" value="UniProtKB-KW"/>
</dbReference>
<evidence type="ECO:0000256" key="4">
    <source>
        <dbReference type="ARBA" id="ARBA00012554"/>
    </source>
</evidence>
<evidence type="ECO:0000256" key="2">
    <source>
        <dbReference type="ARBA" id="ARBA00004319"/>
    </source>
</evidence>
<feature type="region of interest" description="Disordered" evidence="16">
    <location>
        <begin position="657"/>
        <end position="677"/>
    </location>
</feature>
<keyword evidence="6 17" id="KW-0732">Signal</keyword>
<dbReference type="CDD" id="cd10241">
    <property type="entry name" value="ASKHA_NBD_HSP70_BiP"/>
    <property type="match status" value="1"/>
</dbReference>
<accession>R7Z1X4</accession>
<dbReference type="InterPro" id="IPR018181">
    <property type="entry name" value="Heat_shock_70_CS"/>
</dbReference>
<comment type="subcellular location">
    <subcellularLocation>
        <location evidence="2">Endoplasmic reticulum lumen</location>
    </subcellularLocation>
</comment>
<dbReference type="AlphaFoldDB" id="R7Z1X4"/>
<dbReference type="FunFam" id="3.30.420.40:FF:000026">
    <property type="entry name" value="Heat shock protein 70"/>
    <property type="match status" value="1"/>
</dbReference>
<dbReference type="GO" id="GO:0005788">
    <property type="term" value="C:endoplasmic reticulum lumen"/>
    <property type="evidence" value="ECO:0007669"/>
    <property type="project" value="UniProtKB-SubCell"/>
</dbReference>
<dbReference type="OMA" id="VQRDIKH"/>
<dbReference type="SUPFAM" id="SSF53067">
    <property type="entry name" value="Actin-like ATPase domain"/>
    <property type="match status" value="2"/>
</dbReference>
<evidence type="ECO:0000256" key="6">
    <source>
        <dbReference type="ARBA" id="ARBA00022729"/>
    </source>
</evidence>
<evidence type="ECO:0000256" key="3">
    <source>
        <dbReference type="ARBA" id="ARBA00007381"/>
    </source>
</evidence>
<dbReference type="OrthoDB" id="2401965at2759"/>
<dbReference type="Proteomes" id="UP000016924">
    <property type="component" value="Unassembled WGS sequence"/>
</dbReference>
<name>R7Z1X4_CONA1</name>
<dbReference type="PROSITE" id="PS00329">
    <property type="entry name" value="HSP70_2"/>
    <property type="match status" value="1"/>
</dbReference>
<dbReference type="SUPFAM" id="SSF100920">
    <property type="entry name" value="Heat shock protein 70kD (HSP70), peptide-binding domain"/>
    <property type="match status" value="1"/>
</dbReference>
<dbReference type="PRINTS" id="PR00301">
    <property type="entry name" value="HEATSHOCK70"/>
</dbReference>
<evidence type="ECO:0000256" key="8">
    <source>
        <dbReference type="ARBA" id="ARBA00022801"/>
    </source>
</evidence>
<dbReference type="InterPro" id="IPR013126">
    <property type="entry name" value="Hsp_70_fam"/>
</dbReference>
<evidence type="ECO:0000256" key="11">
    <source>
        <dbReference type="ARBA" id="ARBA00023016"/>
    </source>
</evidence>
<dbReference type="NCBIfam" id="NF001413">
    <property type="entry name" value="PRK00290.1"/>
    <property type="match status" value="1"/>
</dbReference>
<dbReference type="PANTHER" id="PTHR19375">
    <property type="entry name" value="HEAT SHOCK PROTEIN 70KDA"/>
    <property type="match status" value="1"/>
</dbReference>
<dbReference type="HOGENOM" id="CLU_005965_7_0_1"/>
<dbReference type="SUPFAM" id="SSF100934">
    <property type="entry name" value="Heat shock protein 70kD (HSP70), C-terminal subdomain"/>
    <property type="match status" value="1"/>
</dbReference>
<dbReference type="STRING" id="1168221.R7Z1X4"/>
<feature type="compositionally biased region" description="Acidic residues" evidence="16">
    <location>
        <begin position="667"/>
        <end position="677"/>
    </location>
</feature>
<evidence type="ECO:0000256" key="15">
    <source>
        <dbReference type="RuleBase" id="RU003322"/>
    </source>
</evidence>
<dbReference type="Gene3D" id="3.30.420.40">
    <property type="match status" value="2"/>
</dbReference>
<keyword evidence="8" id="KW-0378">Hydrolase</keyword>
<evidence type="ECO:0000256" key="16">
    <source>
        <dbReference type="SAM" id="MobiDB-lite"/>
    </source>
</evidence>
<evidence type="ECO:0000256" key="1">
    <source>
        <dbReference type="ARBA" id="ARBA00002226"/>
    </source>
</evidence>
<dbReference type="GeneID" id="19904650"/>
<evidence type="ECO:0000256" key="17">
    <source>
        <dbReference type="SAM" id="SignalP"/>
    </source>
</evidence>
<feature type="signal peptide" evidence="17">
    <location>
        <begin position="1"/>
        <end position="33"/>
    </location>
</feature>
<gene>
    <name evidence="18" type="ORF">W97_07339</name>
</gene>
<dbReference type="InterPro" id="IPR029047">
    <property type="entry name" value="HSP70_peptide-bd_sf"/>
</dbReference>
<protein>
    <recommendedName>
        <fullName evidence="14">Endoplasmic reticulum chaperone BIP</fullName>
        <ecNumber evidence="4">3.6.4.10</ecNumber>
    </recommendedName>
    <alternativeName>
        <fullName evidence="5">Endoplasmic reticulum chaperone BiP</fullName>
    </alternativeName>
    <alternativeName>
        <fullName evidence="12">Immunoglobulin heavy chain-binding protein homolog</fullName>
    </alternativeName>
</protein>
<evidence type="ECO:0000256" key="12">
    <source>
        <dbReference type="ARBA" id="ARBA00031728"/>
    </source>
</evidence>
<dbReference type="EMBL" id="JH767593">
    <property type="protein sequence ID" value="EON68190.1"/>
    <property type="molecule type" value="Genomic_DNA"/>
</dbReference>
<evidence type="ECO:0000256" key="5">
    <source>
        <dbReference type="ARBA" id="ARBA00019933"/>
    </source>
</evidence>
<dbReference type="InterPro" id="IPR029048">
    <property type="entry name" value="HSP70_C_sf"/>
</dbReference>
<keyword evidence="10 15" id="KW-0067">ATP-binding</keyword>
<dbReference type="PROSITE" id="PS00297">
    <property type="entry name" value="HSP70_1"/>
    <property type="match status" value="1"/>
</dbReference>
<evidence type="ECO:0000313" key="18">
    <source>
        <dbReference type="EMBL" id="EON68190.1"/>
    </source>
</evidence>
<comment type="function">
    <text evidence="1">Probably plays a role in facilitating the assembly of multimeric protein complexes inside the ER. Is required for secretory polypeptide translocation. May physically associate with SEC63 protein in the endoplasmic reticulum and this interaction may be regulated by ATP hydrolysis.</text>
</comment>
<dbReference type="PROSITE" id="PS01036">
    <property type="entry name" value="HSP70_3"/>
    <property type="match status" value="1"/>
</dbReference>
<dbReference type="Gene3D" id="3.30.30.30">
    <property type="match status" value="1"/>
</dbReference>
<dbReference type="GO" id="GO:0140662">
    <property type="term" value="F:ATP-dependent protein folding chaperone"/>
    <property type="evidence" value="ECO:0007669"/>
    <property type="project" value="InterPro"/>
</dbReference>
<evidence type="ECO:0000256" key="10">
    <source>
        <dbReference type="ARBA" id="ARBA00022840"/>
    </source>
</evidence>
<dbReference type="Pfam" id="PF00012">
    <property type="entry name" value="HSP70"/>
    <property type="match status" value="1"/>
</dbReference>
<evidence type="ECO:0000256" key="13">
    <source>
        <dbReference type="ARBA" id="ARBA00048056"/>
    </source>
</evidence>
<dbReference type="FunFam" id="1.20.1270.10:FF:000009">
    <property type="entry name" value="DnaK-type molecular chaperone BiP"/>
    <property type="match status" value="1"/>
</dbReference>
<keyword evidence="11" id="KW-0346">Stress response</keyword>
<dbReference type="eggNOG" id="KOG0100">
    <property type="taxonomic scope" value="Eukaryota"/>
</dbReference>
<reference evidence="19" key="1">
    <citation type="submission" date="2012-06" db="EMBL/GenBank/DDBJ databases">
        <title>The genome sequence of Coniosporium apollinis CBS 100218.</title>
        <authorList>
            <consortium name="The Broad Institute Genome Sequencing Platform"/>
            <person name="Cuomo C."/>
            <person name="Gorbushina A."/>
            <person name="Noack S."/>
            <person name="Walker B."/>
            <person name="Young S.K."/>
            <person name="Zeng Q."/>
            <person name="Gargeya S."/>
            <person name="Fitzgerald M."/>
            <person name="Haas B."/>
            <person name="Abouelleil A."/>
            <person name="Alvarado L."/>
            <person name="Arachchi H.M."/>
            <person name="Berlin A.M."/>
            <person name="Chapman S.B."/>
            <person name="Goldberg J."/>
            <person name="Griggs A."/>
            <person name="Gujja S."/>
            <person name="Hansen M."/>
            <person name="Howarth C."/>
            <person name="Imamovic A."/>
            <person name="Larimer J."/>
            <person name="McCowan C."/>
            <person name="Montmayeur A."/>
            <person name="Murphy C."/>
            <person name="Neiman D."/>
            <person name="Pearson M."/>
            <person name="Priest M."/>
            <person name="Roberts A."/>
            <person name="Saif S."/>
            <person name="Shea T."/>
            <person name="Sisk P."/>
            <person name="Sykes S."/>
            <person name="Wortman J."/>
            <person name="Nusbaum C."/>
            <person name="Birren B."/>
        </authorList>
    </citation>
    <scope>NUCLEOTIDE SEQUENCE [LARGE SCALE GENOMIC DNA]</scope>
    <source>
        <strain evidence="19">CBS 100218</strain>
    </source>
</reference>
<feature type="chain" id="PRO_5004450289" description="Endoplasmic reticulum chaperone BIP" evidence="17">
    <location>
        <begin position="34"/>
        <end position="677"/>
    </location>
</feature>
<comment type="catalytic activity">
    <reaction evidence="13">
        <text>ATP + H2O = ADP + phosphate + H(+)</text>
        <dbReference type="Rhea" id="RHEA:13065"/>
        <dbReference type="ChEBI" id="CHEBI:15377"/>
        <dbReference type="ChEBI" id="CHEBI:15378"/>
        <dbReference type="ChEBI" id="CHEBI:30616"/>
        <dbReference type="ChEBI" id="CHEBI:43474"/>
        <dbReference type="ChEBI" id="CHEBI:456216"/>
        <dbReference type="EC" id="3.6.4.10"/>
    </reaction>
</comment>
<dbReference type="Gene3D" id="3.90.640.10">
    <property type="entry name" value="Actin, Chain A, domain 4"/>
    <property type="match status" value="1"/>
</dbReference>
<dbReference type="Gene3D" id="1.20.1270.10">
    <property type="match status" value="1"/>
</dbReference>
<evidence type="ECO:0000313" key="19">
    <source>
        <dbReference type="Proteomes" id="UP000016924"/>
    </source>
</evidence>
<comment type="similarity">
    <text evidence="3 15">Belongs to the heat shock protein 70 family.</text>
</comment>
<dbReference type="FunFam" id="3.30.420.40:FF:000020">
    <property type="entry name" value="Chaperone protein HscA homolog"/>
    <property type="match status" value="1"/>
</dbReference>
<dbReference type="GO" id="GO:0005524">
    <property type="term" value="F:ATP binding"/>
    <property type="evidence" value="ECO:0007669"/>
    <property type="project" value="UniProtKB-KW"/>
</dbReference>
<proteinExistence type="inferred from homology"/>
<dbReference type="FunFam" id="2.60.34.10:FF:000002">
    <property type="entry name" value="Heat shock 70 kDa"/>
    <property type="match status" value="1"/>
</dbReference>
<dbReference type="RefSeq" id="XP_007783507.1">
    <property type="nucleotide sequence ID" value="XM_007785317.1"/>
</dbReference>
<dbReference type="InterPro" id="IPR043129">
    <property type="entry name" value="ATPase_NBD"/>
</dbReference>
<dbReference type="Gene3D" id="2.60.34.10">
    <property type="entry name" value="Substrate Binding Domain Of DNAk, Chain A, domain 1"/>
    <property type="match status" value="1"/>
</dbReference>
<dbReference type="InterPro" id="IPR042050">
    <property type="entry name" value="BIP_NBD"/>
</dbReference>
<keyword evidence="19" id="KW-1185">Reference proteome</keyword>
<dbReference type="FunFam" id="3.30.30.30:FF:000001">
    <property type="entry name" value="heat shock 70 kDa protein-like"/>
    <property type="match status" value="1"/>
</dbReference>
<evidence type="ECO:0000256" key="14">
    <source>
        <dbReference type="ARBA" id="ARBA00069311"/>
    </source>
</evidence>
<evidence type="ECO:0000256" key="9">
    <source>
        <dbReference type="ARBA" id="ARBA00022824"/>
    </source>
</evidence>
<dbReference type="EC" id="3.6.4.10" evidence="4"/>